<sequence>MHDVVENGKYIPTKDDGTKIPKSSWNEDQKTKYLLNSKARNFLICAFIEVEYEKVTTLRVAKDLKKLPMEELLGTLEVHENELNEDEGQSKGKSIALKAQKA</sequence>
<gene>
    <name evidence="2" type="ORF">CR513_26787</name>
</gene>
<dbReference type="Proteomes" id="UP000257109">
    <property type="component" value="Unassembled WGS sequence"/>
</dbReference>
<evidence type="ECO:0000313" key="2">
    <source>
        <dbReference type="EMBL" id="RDX91271.1"/>
    </source>
</evidence>
<feature type="region of interest" description="Disordered" evidence="1">
    <location>
        <begin position="1"/>
        <end position="23"/>
    </location>
</feature>
<evidence type="ECO:0000256" key="1">
    <source>
        <dbReference type="SAM" id="MobiDB-lite"/>
    </source>
</evidence>
<dbReference type="AlphaFoldDB" id="A0A371GL31"/>
<organism evidence="2 3">
    <name type="scientific">Mucuna pruriens</name>
    <name type="common">Velvet bean</name>
    <name type="synonym">Dolichos pruriens</name>
    <dbReference type="NCBI Taxonomy" id="157652"/>
    <lineage>
        <taxon>Eukaryota</taxon>
        <taxon>Viridiplantae</taxon>
        <taxon>Streptophyta</taxon>
        <taxon>Embryophyta</taxon>
        <taxon>Tracheophyta</taxon>
        <taxon>Spermatophyta</taxon>
        <taxon>Magnoliopsida</taxon>
        <taxon>eudicotyledons</taxon>
        <taxon>Gunneridae</taxon>
        <taxon>Pentapetalae</taxon>
        <taxon>rosids</taxon>
        <taxon>fabids</taxon>
        <taxon>Fabales</taxon>
        <taxon>Fabaceae</taxon>
        <taxon>Papilionoideae</taxon>
        <taxon>50 kb inversion clade</taxon>
        <taxon>NPAAA clade</taxon>
        <taxon>indigoferoid/millettioid clade</taxon>
        <taxon>Phaseoleae</taxon>
        <taxon>Mucuna</taxon>
    </lineage>
</organism>
<accession>A0A371GL31</accession>
<dbReference type="EMBL" id="QJKJ01005171">
    <property type="protein sequence ID" value="RDX91271.1"/>
    <property type="molecule type" value="Genomic_DNA"/>
</dbReference>
<protein>
    <recommendedName>
        <fullName evidence="4">Copia protein</fullName>
    </recommendedName>
</protein>
<name>A0A371GL31_MUCPR</name>
<dbReference type="OrthoDB" id="1435362at2759"/>
<keyword evidence="3" id="KW-1185">Reference proteome</keyword>
<evidence type="ECO:0008006" key="4">
    <source>
        <dbReference type="Google" id="ProtNLM"/>
    </source>
</evidence>
<reference evidence="2" key="1">
    <citation type="submission" date="2018-05" db="EMBL/GenBank/DDBJ databases">
        <title>Draft genome of Mucuna pruriens seed.</title>
        <authorList>
            <person name="Nnadi N.E."/>
            <person name="Vos R."/>
            <person name="Hasami M.H."/>
            <person name="Devisetty U.K."/>
            <person name="Aguiy J.C."/>
        </authorList>
    </citation>
    <scope>NUCLEOTIDE SEQUENCE [LARGE SCALE GENOMIC DNA]</scope>
    <source>
        <strain evidence="2">JCA_2017</strain>
    </source>
</reference>
<proteinExistence type="predicted"/>
<feature type="region of interest" description="Disordered" evidence="1">
    <location>
        <begin position="80"/>
        <end position="102"/>
    </location>
</feature>
<feature type="non-terminal residue" evidence="2">
    <location>
        <position position="1"/>
    </location>
</feature>
<evidence type="ECO:0000313" key="3">
    <source>
        <dbReference type="Proteomes" id="UP000257109"/>
    </source>
</evidence>
<comment type="caution">
    <text evidence="2">The sequence shown here is derived from an EMBL/GenBank/DDBJ whole genome shotgun (WGS) entry which is preliminary data.</text>
</comment>